<comment type="caution">
    <text evidence="1">The sequence shown here is derived from an EMBL/GenBank/DDBJ whole genome shotgun (WGS) entry which is preliminary data.</text>
</comment>
<dbReference type="AlphaFoldDB" id="A0A2P6MIW8"/>
<name>A0A2P6MIW8_ALKUR</name>
<accession>A0A2P6MIW8</accession>
<protein>
    <submittedName>
        <fullName evidence="1">Uncharacterized protein</fullName>
    </submittedName>
</protein>
<proteinExistence type="predicted"/>
<sequence length="70" mass="8289">MKMIYSFEDGTKFVSRFDVEQEVTGDERIIEALREARKNNHRLTLHTSDGEVQGKRFEEVTSLEIKWNEN</sequence>
<gene>
    <name evidence="1" type="ORF">C6I21_05430</name>
</gene>
<organism evidence="1 2">
    <name type="scientific">Alkalicoccus urumqiensis</name>
    <name type="common">Bacillus urumqiensis</name>
    <dbReference type="NCBI Taxonomy" id="1548213"/>
    <lineage>
        <taxon>Bacteria</taxon>
        <taxon>Bacillati</taxon>
        <taxon>Bacillota</taxon>
        <taxon>Bacilli</taxon>
        <taxon>Bacillales</taxon>
        <taxon>Bacillaceae</taxon>
        <taxon>Alkalicoccus</taxon>
    </lineage>
</organism>
<dbReference type="RefSeq" id="WP_105958434.1">
    <property type="nucleotide sequence ID" value="NZ_PVNS01000004.1"/>
</dbReference>
<dbReference type="Proteomes" id="UP000243650">
    <property type="component" value="Unassembled WGS sequence"/>
</dbReference>
<evidence type="ECO:0000313" key="2">
    <source>
        <dbReference type="Proteomes" id="UP000243650"/>
    </source>
</evidence>
<reference evidence="1 2" key="1">
    <citation type="submission" date="2018-03" db="EMBL/GenBank/DDBJ databases">
        <title>Bacillus urumqiensis sp. nov., a moderately haloalkaliphilic bacterium isolated from a salt lake.</title>
        <authorList>
            <person name="Zhao B."/>
            <person name="Liao Z."/>
        </authorList>
    </citation>
    <scope>NUCLEOTIDE SEQUENCE [LARGE SCALE GENOMIC DNA]</scope>
    <source>
        <strain evidence="1 2">BZ-SZ-XJ18</strain>
    </source>
</reference>
<evidence type="ECO:0000313" key="1">
    <source>
        <dbReference type="EMBL" id="PRO66244.1"/>
    </source>
</evidence>
<keyword evidence="2" id="KW-1185">Reference proteome</keyword>
<dbReference type="EMBL" id="PVNS01000004">
    <property type="protein sequence ID" value="PRO66244.1"/>
    <property type="molecule type" value="Genomic_DNA"/>
</dbReference>
<dbReference type="OrthoDB" id="9955059at2"/>